<evidence type="ECO:0000313" key="5">
    <source>
        <dbReference type="EMBL" id="GAH52833.1"/>
    </source>
</evidence>
<dbReference type="Pfam" id="PF00881">
    <property type="entry name" value="Nitroreductase"/>
    <property type="match status" value="1"/>
</dbReference>
<dbReference type="GO" id="GO:0016491">
    <property type="term" value="F:oxidoreductase activity"/>
    <property type="evidence" value="ECO:0007669"/>
    <property type="project" value="UniProtKB-KW"/>
</dbReference>
<protein>
    <recommendedName>
        <fullName evidence="4">Nitroreductase domain-containing protein</fullName>
    </recommendedName>
</protein>
<comment type="caution">
    <text evidence="5">The sequence shown here is derived from an EMBL/GenBank/DDBJ whole genome shotgun (WGS) entry which is preliminary data.</text>
</comment>
<dbReference type="PANTHER" id="PTHR23026">
    <property type="entry name" value="NADPH NITROREDUCTASE"/>
    <property type="match status" value="1"/>
</dbReference>
<dbReference type="InterPro" id="IPR029479">
    <property type="entry name" value="Nitroreductase"/>
</dbReference>
<organism evidence="5">
    <name type="scientific">marine sediment metagenome</name>
    <dbReference type="NCBI Taxonomy" id="412755"/>
    <lineage>
        <taxon>unclassified sequences</taxon>
        <taxon>metagenomes</taxon>
        <taxon>ecological metagenomes</taxon>
    </lineage>
</organism>
<sequence length="168" mass="18880">MDTMEAILTRRSIRKYTKQPVSDEVLKELLEAAMCAPSASNRQPWCFVVINDRKIMNEIPKYHAYSQMLKEAPVAILVCCHSDLQSGEFGVQDCSAATQNILLAAHAKGLGAVWLGVYPVEAMVTATKKLLNLPEHIIPISLISIGYPAEQKPQPDRYRADRVHYNQW</sequence>
<evidence type="ECO:0000256" key="3">
    <source>
        <dbReference type="ARBA" id="ARBA00023002"/>
    </source>
</evidence>
<dbReference type="Gene3D" id="3.40.109.10">
    <property type="entry name" value="NADH Oxidase"/>
    <property type="match status" value="1"/>
</dbReference>
<dbReference type="CDD" id="cd02150">
    <property type="entry name" value="nitroreductase"/>
    <property type="match status" value="1"/>
</dbReference>
<name>X1I5I6_9ZZZZ</name>
<dbReference type="EMBL" id="BARU01023412">
    <property type="protein sequence ID" value="GAH52833.1"/>
    <property type="molecule type" value="Genomic_DNA"/>
</dbReference>
<dbReference type="InterPro" id="IPR000415">
    <property type="entry name" value="Nitroreductase-like"/>
</dbReference>
<reference evidence="5" key="1">
    <citation type="journal article" date="2014" name="Front. Microbiol.">
        <title>High frequency of phylogenetically diverse reductive dehalogenase-homologous genes in deep subseafloor sedimentary metagenomes.</title>
        <authorList>
            <person name="Kawai M."/>
            <person name="Futagami T."/>
            <person name="Toyoda A."/>
            <person name="Takaki Y."/>
            <person name="Nishi S."/>
            <person name="Hori S."/>
            <person name="Arai W."/>
            <person name="Tsubouchi T."/>
            <person name="Morono Y."/>
            <person name="Uchiyama I."/>
            <person name="Ito T."/>
            <person name="Fujiyama A."/>
            <person name="Inagaki F."/>
            <person name="Takami H."/>
        </authorList>
    </citation>
    <scope>NUCLEOTIDE SEQUENCE</scope>
    <source>
        <strain evidence="5">Expedition CK06-06</strain>
    </source>
</reference>
<accession>X1I5I6</accession>
<feature type="domain" description="Nitroreductase" evidence="4">
    <location>
        <begin position="7"/>
        <end position="147"/>
    </location>
</feature>
<dbReference type="PANTHER" id="PTHR23026:SF90">
    <property type="entry name" value="IODOTYROSINE DEIODINASE 1"/>
    <property type="match status" value="1"/>
</dbReference>
<dbReference type="InterPro" id="IPR050627">
    <property type="entry name" value="Nitroreductase/BluB"/>
</dbReference>
<evidence type="ECO:0000256" key="2">
    <source>
        <dbReference type="ARBA" id="ARBA00022643"/>
    </source>
</evidence>
<gene>
    <name evidence="5" type="ORF">S03H2_38003</name>
</gene>
<evidence type="ECO:0000259" key="4">
    <source>
        <dbReference type="Pfam" id="PF00881"/>
    </source>
</evidence>
<proteinExistence type="predicted"/>
<evidence type="ECO:0000256" key="1">
    <source>
        <dbReference type="ARBA" id="ARBA00022630"/>
    </source>
</evidence>
<dbReference type="SUPFAM" id="SSF55469">
    <property type="entry name" value="FMN-dependent nitroreductase-like"/>
    <property type="match status" value="1"/>
</dbReference>
<keyword evidence="2" id="KW-0288">FMN</keyword>
<keyword evidence="3" id="KW-0560">Oxidoreductase</keyword>
<keyword evidence="1" id="KW-0285">Flavoprotein</keyword>
<dbReference type="AlphaFoldDB" id="X1I5I6"/>